<reference evidence="1 2" key="1">
    <citation type="submission" date="2022-10" db="EMBL/GenBank/DDBJ databases">
        <title>The complete genomes of actinobacterial strains from the NBC collection.</title>
        <authorList>
            <person name="Joergensen T.S."/>
            <person name="Alvarez Arevalo M."/>
            <person name="Sterndorff E.B."/>
            <person name="Faurdal D."/>
            <person name="Vuksanovic O."/>
            <person name="Mourched A.-S."/>
            <person name="Charusanti P."/>
            <person name="Shaw S."/>
            <person name="Blin K."/>
            <person name="Weber T."/>
        </authorList>
    </citation>
    <scope>NUCLEOTIDE SEQUENCE [LARGE SCALE GENOMIC DNA]</scope>
    <source>
        <strain evidence="1 2">NBC_01247</strain>
    </source>
</reference>
<evidence type="ECO:0000313" key="2">
    <source>
        <dbReference type="Proteomes" id="UP001432014"/>
    </source>
</evidence>
<dbReference type="RefSeq" id="WP_329492949.1">
    <property type="nucleotide sequence ID" value="NZ_CP108460.1"/>
</dbReference>
<dbReference type="EMBL" id="CP108482">
    <property type="protein sequence ID" value="WUS54337.1"/>
    <property type="molecule type" value="Genomic_DNA"/>
</dbReference>
<organism evidence="1 2">
    <name type="scientific">Kitasatospora herbaricolor</name>
    <dbReference type="NCBI Taxonomy" id="68217"/>
    <lineage>
        <taxon>Bacteria</taxon>
        <taxon>Bacillati</taxon>
        <taxon>Actinomycetota</taxon>
        <taxon>Actinomycetes</taxon>
        <taxon>Kitasatosporales</taxon>
        <taxon>Streptomycetaceae</taxon>
        <taxon>Kitasatospora</taxon>
    </lineage>
</organism>
<protein>
    <submittedName>
        <fullName evidence="1">Uncharacterized protein</fullName>
    </submittedName>
</protein>
<accession>A0ABZ1W0I8</accession>
<dbReference type="Proteomes" id="UP001432014">
    <property type="component" value="Chromosome"/>
</dbReference>
<keyword evidence="2" id="KW-1185">Reference proteome</keyword>
<name>A0ABZ1W0I8_9ACTN</name>
<evidence type="ECO:0000313" key="1">
    <source>
        <dbReference type="EMBL" id="WUS54337.1"/>
    </source>
</evidence>
<gene>
    <name evidence="1" type="ORF">OG469_01740</name>
</gene>
<proteinExistence type="predicted"/>
<sequence length="49" mass="5192">MSVGDVVHITSPSGHWFYLAVAPRGFTHIDPPPRTSIVALTGSSATSRN</sequence>